<evidence type="ECO:0000313" key="2">
    <source>
        <dbReference type="Proteomes" id="UP000645676"/>
    </source>
</evidence>
<name>A0A832SJY2_9EURY</name>
<dbReference type="AlphaFoldDB" id="A0A832SJY2"/>
<sequence>MKDKILKDREEIEKFFIKLLGREIFISEMDIFASRCGCVGIMITVRGLFVDDVEIFKEKILNKLEELAKSYDINADWIFVRVLPGSDDIINIGVREFCNICREEYRFKKPRPDLISLKF</sequence>
<dbReference type="InterPro" id="IPR020380">
    <property type="entry name" value="Uncharacterised_MJ1658"/>
</dbReference>
<evidence type="ECO:0000313" key="1">
    <source>
        <dbReference type="EMBL" id="HII59397.1"/>
    </source>
</evidence>
<dbReference type="EMBL" id="DUJR01000009">
    <property type="protein sequence ID" value="HII59397.1"/>
    <property type="molecule type" value="Genomic_DNA"/>
</dbReference>
<proteinExistence type="predicted"/>
<dbReference type="Pfam" id="PF17393">
    <property type="entry name" value="DUF5402"/>
    <property type="match status" value="1"/>
</dbReference>
<protein>
    <submittedName>
        <fullName evidence="1">DUF5402 family protein</fullName>
    </submittedName>
</protein>
<gene>
    <name evidence="1" type="ORF">HA335_02265</name>
</gene>
<dbReference type="OMA" id="DWIFVRV"/>
<comment type="caution">
    <text evidence="1">The sequence shown here is derived from an EMBL/GenBank/DDBJ whole genome shotgun (WGS) entry which is preliminary data.</text>
</comment>
<organism evidence="1 2">
    <name type="scientific">Methanocaldococcus jannaschii</name>
    <dbReference type="NCBI Taxonomy" id="2190"/>
    <lineage>
        <taxon>Archaea</taxon>
        <taxon>Methanobacteriati</taxon>
        <taxon>Methanobacteriota</taxon>
        <taxon>Methanomada group</taxon>
        <taxon>Methanococci</taxon>
        <taxon>Methanococcales</taxon>
        <taxon>Methanocaldococcaceae</taxon>
        <taxon>Methanocaldococcus</taxon>
    </lineage>
</organism>
<accession>A0A832SJY2</accession>
<dbReference type="RefSeq" id="WP_010871182.1">
    <property type="nucleotide sequence ID" value="NC_000909.1"/>
</dbReference>
<reference evidence="1" key="1">
    <citation type="journal article" date="2020" name="bioRxiv">
        <title>A rank-normalized archaeal taxonomy based on genome phylogeny resolves widespread incomplete and uneven classifications.</title>
        <authorList>
            <person name="Rinke C."/>
            <person name="Chuvochina M."/>
            <person name="Mussig A.J."/>
            <person name="Chaumeil P.-A."/>
            <person name="Waite D.W."/>
            <person name="Whitman W.B."/>
            <person name="Parks D.H."/>
            <person name="Hugenholtz P."/>
        </authorList>
    </citation>
    <scope>NUCLEOTIDE SEQUENCE</scope>
    <source>
        <strain evidence="1">UBA8849</strain>
    </source>
</reference>
<dbReference type="Proteomes" id="UP000645676">
    <property type="component" value="Unassembled WGS sequence"/>
</dbReference>